<dbReference type="PANTHER" id="PTHR43161:SF9">
    <property type="entry name" value="SORBITOL DEHYDROGENASE"/>
    <property type="match status" value="1"/>
</dbReference>
<keyword evidence="5" id="KW-0560">Oxidoreductase</keyword>
<accession>A0A7R9KWC2</accession>
<keyword evidence="6" id="KW-0520">NAD</keyword>
<evidence type="ECO:0000256" key="2">
    <source>
        <dbReference type="ARBA" id="ARBA00008072"/>
    </source>
</evidence>
<dbReference type="OrthoDB" id="1879366at2759"/>
<organism evidence="10">
    <name type="scientific">Medioppia subpectinata</name>
    <dbReference type="NCBI Taxonomy" id="1979941"/>
    <lineage>
        <taxon>Eukaryota</taxon>
        <taxon>Metazoa</taxon>
        <taxon>Ecdysozoa</taxon>
        <taxon>Arthropoda</taxon>
        <taxon>Chelicerata</taxon>
        <taxon>Arachnida</taxon>
        <taxon>Acari</taxon>
        <taxon>Acariformes</taxon>
        <taxon>Sarcoptiformes</taxon>
        <taxon>Oribatida</taxon>
        <taxon>Brachypylina</taxon>
        <taxon>Oppioidea</taxon>
        <taxon>Oppiidae</taxon>
        <taxon>Medioppia</taxon>
    </lineage>
</organism>
<dbReference type="Pfam" id="PF08240">
    <property type="entry name" value="ADH_N"/>
    <property type="match status" value="1"/>
</dbReference>
<dbReference type="SUPFAM" id="SSF51735">
    <property type="entry name" value="NAD(P)-binding Rossmann-fold domains"/>
    <property type="match status" value="1"/>
</dbReference>
<evidence type="ECO:0000256" key="7">
    <source>
        <dbReference type="ARBA" id="ARBA00026132"/>
    </source>
</evidence>
<dbReference type="InterPro" id="IPR013154">
    <property type="entry name" value="ADH-like_N"/>
</dbReference>
<keyword evidence="11" id="KW-1185">Reference proteome</keyword>
<dbReference type="EMBL" id="CAJPIZ010008138">
    <property type="protein sequence ID" value="CAG2110894.1"/>
    <property type="molecule type" value="Genomic_DNA"/>
</dbReference>
<dbReference type="Gene3D" id="3.90.180.10">
    <property type="entry name" value="Medium-chain alcohol dehydrogenases, catalytic domain"/>
    <property type="match status" value="1"/>
</dbReference>
<dbReference type="InterPro" id="IPR020843">
    <property type="entry name" value="ER"/>
</dbReference>
<evidence type="ECO:0000256" key="3">
    <source>
        <dbReference type="ARBA" id="ARBA00022723"/>
    </source>
</evidence>
<comment type="cofactor">
    <cofactor evidence="1">
        <name>Zn(2+)</name>
        <dbReference type="ChEBI" id="CHEBI:29105"/>
    </cofactor>
</comment>
<dbReference type="GO" id="GO:0046872">
    <property type="term" value="F:metal ion binding"/>
    <property type="evidence" value="ECO:0007669"/>
    <property type="project" value="UniProtKB-KW"/>
</dbReference>
<keyword evidence="3" id="KW-0479">Metal-binding</keyword>
<dbReference type="InterPro" id="IPR013149">
    <property type="entry name" value="ADH-like_C"/>
</dbReference>
<keyword evidence="4" id="KW-0862">Zinc</keyword>
<evidence type="ECO:0000313" key="10">
    <source>
        <dbReference type="EMBL" id="CAD7630464.1"/>
    </source>
</evidence>
<dbReference type="AlphaFoldDB" id="A0A7R9KWC2"/>
<feature type="domain" description="Enoyl reductase (ER)" evidence="9">
    <location>
        <begin position="17"/>
        <end position="355"/>
    </location>
</feature>
<dbReference type="CDD" id="cd05285">
    <property type="entry name" value="sorbitol_DH"/>
    <property type="match status" value="1"/>
</dbReference>
<name>A0A7R9KWC2_9ACAR</name>
<reference evidence="10" key="1">
    <citation type="submission" date="2020-11" db="EMBL/GenBank/DDBJ databases">
        <authorList>
            <person name="Tran Van P."/>
        </authorList>
    </citation>
    <scope>NUCLEOTIDE SEQUENCE</scope>
</reference>
<evidence type="ECO:0000256" key="1">
    <source>
        <dbReference type="ARBA" id="ARBA00001947"/>
    </source>
</evidence>
<protein>
    <recommendedName>
        <fullName evidence="7">Sorbitol dehydrogenase</fullName>
    </recommendedName>
    <alternativeName>
        <fullName evidence="8">Polyol dehydrogenase</fullName>
    </alternativeName>
</protein>
<dbReference type="InterPro" id="IPR036291">
    <property type="entry name" value="NAD(P)-bd_dom_sf"/>
</dbReference>
<dbReference type="FunFam" id="3.40.50.720:FF:000068">
    <property type="entry name" value="Sorbitol dehydrogenase"/>
    <property type="match status" value="1"/>
</dbReference>
<dbReference type="Proteomes" id="UP000759131">
    <property type="component" value="Unassembled WGS sequence"/>
</dbReference>
<dbReference type="SUPFAM" id="SSF50129">
    <property type="entry name" value="GroES-like"/>
    <property type="match status" value="1"/>
</dbReference>
<dbReference type="InterPro" id="IPR011032">
    <property type="entry name" value="GroES-like_sf"/>
</dbReference>
<dbReference type="EMBL" id="OC862713">
    <property type="protein sequence ID" value="CAD7630464.1"/>
    <property type="molecule type" value="Genomic_DNA"/>
</dbReference>
<evidence type="ECO:0000256" key="8">
    <source>
        <dbReference type="ARBA" id="ARBA00032485"/>
    </source>
</evidence>
<evidence type="ECO:0000313" key="11">
    <source>
        <dbReference type="Proteomes" id="UP000759131"/>
    </source>
</evidence>
<gene>
    <name evidence="10" type="ORF">OSB1V03_LOCUS10877</name>
</gene>
<sequence>MVKTNDDNLSLVIHKKGDLRLEQTPIPTNLGPNDVLCKTHSCGICGTDIHYWVHGFMSSFVVKEPLILGHEVSALVDQVGSNVTHLKPGDRVAIEPALPCRMCHHCKEGMYNHCPVSNTQVKGSPQFDGMLTRYFEHPADFCFKLPDNVSWEEGAMVEPLAVAVHAVRRVNLTLGQTVLVCGAGTMGMMCLAAAKAHGASRVVMTDINEFRLKVAKELGADQTIHIDLKSFNVETYVAKVKEALGGQGANVTFECTGNEGSTKVAIYATNNGGKVALVGLGPLEVSAPLVNASLREVDIIGVCRFRNCYPMAIYLLEKGLVNLKPLVTHKYPLERSLDAFNKMLEPNNNAIKVLIQCNKDFN</sequence>
<dbReference type="GO" id="GO:0003939">
    <property type="term" value="F:L-iditol 2-dehydrogenase (NAD+) activity"/>
    <property type="evidence" value="ECO:0007669"/>
    <property type="project" value="TreeGrafter"/>
</dbReference>
<dbReference type="Pfam" id="PF00107">
    <property type="entry name" value="ADH_zinc_N"/>
    <property type="match status" value="1"/>
</dbReference>
<evidence type="ECO:0000256" key="6">
    <source>
        <dbReference type="ARBA" id="ARBA00023027"/>
    </source>
</evidence>
<dbReference type="GO" id="GO:0006062">
    <property type="term" value="P:sorbitol catabolic process"/>
    <property type="evidence" value="ECO:0007669"/>
    <property type="project" value="TreeGrafter"/>
</dbReference>
<evidence type="ECO:0000256" key="5">
    <source>
        <dbReference type="ARBA" id="ARBA00023002"/>
    </source>
</evidence>
<evidence type="ECO:0000259" key="9">
    <source>
        <dbReference type="SMART" id="SM00829"/>
    </source>
</evidence>
<dbReference type="SMART" id="SM00829">
    <property type="entry name" value="PKS_ER"/>
    <property type="match status" value="1"/>
</dbReference>
<dbReference type="Gene3D" id="3.40.50.720">
    <property type="entry name" value="NAD(P)-binding Rossmann-like Domain"/>
    <property type="match status" value="1"/>
</dbReference>
<proteinExistence type="inferred from homology"/>
<dbReference type="InterPro" id="IPR045306">
    <property type="entry name" value="SDH-like"/>
</dbReference>
<evidence type="ECO:0000256" key="4">
    <source>
        <dbReference type="ARBA" id="ARBA00022833"/>
    </source>
</evidence>
<comment type="similarity">
    <text evidence="2">Belongs to the zinc-containing alcohol dehydrogenase family.</text>
</comment>
<dbReference type="PANTHER" id="PTHR43161">
    <property type="entry name" value="SORBITOL DEHYDROGENASE"/>
    <property type="match status" value="1"/>
</dbReference>